<feature type="transmembrane region" description="Helical" evidence="10">
    <location>
        <begin position="67"/>
        <end position="89"/>
    </location>
</feature>
<dbReference type="GO" id="GO:0005549">
    <property type="term" value="F:odorant binding"/>
    <property type="evidence" value="ECO:0007669"/>
    <property type="project" value="InterPro"/>
</dbReference>
<comment type="subcellular location">
    <subcellularLocation>
        <location evidence="1 10">Cell membrane</location>
        <topology evidence="1 10">Multi-pass membrane protein</topology>
    </subcellularLocation>
</comment>
<keyword evidence="8 10" id="KW-0675">Receptor</keyword>
<proteinExistence type="inferred from homology"/>
<keyword evidence="5 10" id="KW-0552">Olfaction</keyword>
<keyword evidence="3 10" id="KW-0716">Sensory transduction</keyword>
<evidence type="ECO:0000256" key="5">
    <source>
        <dbReference type="ARBA" id="ARBA00022725"/>
    </source>
</evidence>
<dbReference type="AlphaFoldDB" id="A0A240SXQ2"/>
<feature type="transmembrane region" description="Helical" evidence="10">
    <location>
        <begin position="257"/>
        <end position="275"/>
    </location>
</feature>
<keyword evidence="6 10" id="KW-1133">Transmembrane helix</keyword>
<evidence type="ECO:0000256" key="6">
    <source>
        <dbReference type="ARBA" id="ARBA00022989"/>
    </source>
</evidence>
<sequence length="379" mass="44371">MARHLQEFVKVKPLVDYFIALSTLDVFSGTPKSRLKIISLLVSHSFYSYFLYIHVKNSIHLEVNINLMWTFLVWILLSDYIAIMFLNIFKRKNFHVLLENIKKMFEEEEEDEELGGILEDRLMTTLRIFNFLNRWEIRLGVILTIFCGINFRFNPDYGLTIEIPFIVSEHILWQEGQYIIQIIFGTVTAYNMMSINMAISFLGLSIIAEFNILTDYMKVLNEKIKTDPKFFRKIIRRHCSFIENVDVINEIISESSFLQLFANCVIFLFGFSFVMRHSYTFANYMIIFAGLMLSIHVCVLGHILKMKTDRLSDSLYLTNWYDLSLDDQKTFLIILGMAQREYGLKAAGMYDVNLYTIIQLSKIGFSYCAVLYSLSQSSQ</sequence>
<evidence type="ECO:0000313" key="11">
    <source>
        <dbReference type="EnsemblMetazoa" id="LLOJ010697-PA"/>
    </source>
</evidence>
<comment type="similarity">
    <text evidence="10">Belongs to the insect chemoreceptor superfamily. Heteromeric odorant receptor channel (TC 1.A.69) family.</text>
</comment>
<dbReference type="GO" id="GO:0005886">
    <property type="term" value="C:plasma membrane"/>
    <property type="evidence" value="ECO:0007669"/>
    <property type="project" value="UniProtKB-SubCell"/>
</dbReference>
<dbReference type="EnsemblMetazoa" id="LLOJ010697-RA">
    <property type="protein sequence ID" value="LLOJ010697-PA"/>
    <property type="gene ID" value="LLOJ010697"/>
</dbReference>
<evidence type="ECO:0000256" key="7">
    <source>
        <dbReference type="ARBA" id="ARBA00023136"/>
    </source>
</evidence>
<comment type="caution">
    <text evidence="10">Lacks conserved residue(s) required for the propagation of feature annotation.</text>
</comment>
<evidence type="ECO:0000313" key="12">
    <source>
        <dbReference type="Proteomes" id="UP000092461"/>
    </source>
</evidence>
<dbReference type="Proteomes" id="UP000092461">
    <property type="component" value="Unassembled WGS sequence"/>
</dbReference>
<dbReference type="VEuPathDB" id="VectorBase:LLOJ010697"/>
<evidence type="ECO:0000256" key="2">
    <source>
        <dbReference type="ARBA" id="ARBA00022475"/>
    </source>
</evidence>
<dbReference type="EMBL" id="AJWK01027206">
    <property type="status" value="NOT_ANNOTATED_CDS"/>
    <property type="molecule type" value="Genomic_DNA"/>
</dbReference>
<evidence type="ECO:0000256" key="1">
    <source>
        <dbReference type="ARBA" id="ARBA00004651"/>
    </source>
</evidence>
<keyword evidence="4 10" id="KW-0812">Transmembrane</keyword>
<protein>
    <recommendedName>
        <fullName evidence="10">Odorant receptor</fullName>
    </recommendedName>
</protein>
<dbReference type="PANTHER" id="PTHR21137:SF35">
    <property type="entry name" value="ODORANT RECEPTOR 19A-RELATED"/>
    <property type="match status" value="1"/>
</dbReference>
<dbReference type="GO" id="GO:0007165">
    <property type="term" value="P:signal transduction"/>
    <property type="evidence" value="ECO:0007669"/>
    <property type="project" value="UniProtKB-KW"/>
</dbReference>
<dbReference type="InterPro" id="IPR004117">
    <property type="entry name" value="7tm6_olfct_rcpt"/>
</dbReference>
<name>A0A240SXQ2_LUTLO</name>
<evidence type="ECO:0000256" key="10">
    <source>
        <dbReference type="RuleBase" id="RU351113"/>
    </source>
</evidence>
<evidence type="ECO:0000256" key="4">
    <source>
        <dbReference type="ARBA" id="ARBA00022692"/>
    </source>
</evidence>
<reference evidence="11" key="1">
    <citation type="submission" date="2020-05" db="UniProtKB">
        <authorList>
            <consortium name="EnsemblMetazoa"/>
        </authorList>
    </citation>
    <scope>IDENTIFICATION</scope>
    <source>
        <strain evidence="11">Jacobina</strain>
    </source>
</reference>
<feature type="transmembrane region" description="Helical" evidence="10">
    <location>
        <begin position="281"/>
        <end position="304"/>
    </location>
</feature>
<keyword evidence="9 10" id="KW-0807">Transducer</keyword>
<keyword evidence="12" id="KW-1185">Reference proteome</keyword>
<dbReference type="PANTHER" id="PTHR21137">
    <property type="entry name" value="ODORANT RECEPTOR"/>
    <property type="match status" value="1"/>
</dbReference>
<dbReference type="GO" id="GO:0004984">
    <property type="term" value="F:olfactory receptor activity"/>
    <property type="evidence" value="ECO:0007669"/>
    <property type="project" value="InterPro"/>
</dbReference>
<dbReference type="Pfam" id="PF02949">
    <property type="entry name" value="7tm_6"/>
    <property type="match status" value="1"/>
</dbReference>
<organism evidence="11 12">
    <name type="scientific">Lutzomyia longipalpis</name>
    <name type="common">Sand fly</name>
    <dbReference type="NCBI Taxonomy" id="7200"/>
    <lineage>
        <taxon>Eukaryota</taxon>
        <taxon>Metazoa</taxon>
        <taxon>Ecdysozoa</taxon>
        <taxon>Arthropoda</taxon>
        <taxon>Hexapoda</taxon>
        <taxon>Insecta</taxon>
        <taxon>Pterygota</taxon>
        <taxon>Neoptera</taxon>
        <taxon>Endopterygota</taxon>
        <taxon>Diptera</taxon>
        <taxon>Nematocera</taxon>
        <taxon>Psychodoidea</taxon>
        <taxon>Psychodidae</taxon>
        <taxon>Lutzomyia</taxon>
        <taxon>Lutzomyia</taxon>
    </lineage>
</organism>
<keyword evidence="2" id="KW-1003">Cell membrane</keyword>
<feature type="transmembrane region" description="Helical" evidence="10">
    <location>
        <begin position="178"/>
        <end position="208"/>
    </location>
</feature>
<accession>A0A240SXQ2</accession>
<evidence type="ECO:0000256" key="8">
    <source>
        <dbReference type="ARBA" id="ARBA00023170"/>
    </source>
</evidence>
<evidence type="ECO:0000256" key="3">
    <source>
        <dbReference type="ARBA" id="ARBA00022606"/>
    </source>
</evidence>
<evidence type="ECO:0000256" key="9">
    <source>
        <dbReference type="ARBA" id="ARBA00023224"/>
    </source>
</evidence>
<feature type="transmembrane region" description="Helical" evidence="10">
    <location>
        <begin position="37"/>
        <end position="55"/>
    </location>
</feature>
<dbReference type="VEuPathDB" id="VectorBase:LLONM1_005761"/>
<keyword evidence="7 10" id="KW-0472">Membrane</keyword>